<evidence type="ECO:0000313" key="1">
    <source>
        <dbReference type="EMBL" id="KAI3355246.1"/>
    </source>
</evidence>
<organism evidence="1 2">
    <name type="scientific">Scortum barcoo</name>
    <name type="common">barcoo grunter</name>
    <dbReference type="NCBI Taxonomy" id="214431"/>
    <lineage>
        <taxon>Eukaryota</taxon>
        <taxon>Metazoa</taxon>
        <taxon>Chordata</taxon>
        <taxon>Craniata</taxon>
        <taxon>Vertebrata</taxon>
        <taxon>Euteleostomi</taxon>
        <taxon>Actinopterygii</taxon>
        <taxon>Neopterygii</taxon>
        <taxon>Teleostei</taxon>
        <taxon>Neoteleostei</taxon>
        <taxon>Acanthomorphata</taxon>
        <taxon>Eupercaria</taxon>
        <taxon>Centrarchiformes</taxon>
        <taxon>Terapontoidei</taxon>
        <taxon>Terapontidae</taxon>
        <taxon>Scortum</taxon>
    </lineage>
</organism>
<protein>
    <submittedName>
        <fullName evidence="1">Uncharacterized protein</fullName>
    </submittedName>
</protein>
<accession>A0ACB8VI96</accession>
<reference evidence="1" key="1">
    <citation type="submission" date="2022-04" db="EMBL/GenBank/DDBJ databases">
        <title>Jade perch genome.</title>
        <authorList>
            <person name="Chao B."/>
        </authorList>
    </citation>
    <scope>NUCLEOTIDE SEQUENCE</scope>
    <source>
        <strain evidence="1">CB-2022</strain>
    </source>
</reference>
<proteinExistence type="predicted"/>
<comment type="caution">
    <text evidence="1">The sequence shown here is derived from an EMBL/GenBank/DDBJ whole genome shotgun (WGS) entry which is preliminary data.</text>
</comment>
<gene>
    <name evidence="1" type="ORF">L3Q82_018105</name>
</gene>
<sequence length="195" mass="20504">MSAQAALRTFSADAPLYKDKLDADRDRSAPRSKFFITSKISADCLHVVFQDSARERHQRSVSAPRWLEDRRSEWTALIAPGRRRTTAPRPARAPAPVRTAAGGSCPGAAAGPGARQGAAGGGERRARRQGAAGGGERGAGEEPGADPEDRLSGATKDFAVRAAGHQAVQTRRADTHPAPKPKDLTTTGPPPTSPI</sequence>
<name>A0ACB8VI96_9TELE</name>
<dbReference type="EMBL" id="CM041551">
    <property type="protein sequence ID" value="KAI3355246.1"/>
    <property type="molecule type" value="Genomic_DNA"/>
</dbReference>
<evidence type="ECO:0000313" key="2">
    <source>
        <dbReference type="Proteomes" id="UP000831701"/>
    </source>
</evidence>
<dbReference type="Proteomes" id="UP000831701">
    <property type="component" value="Chromosome 21"/>
</dbReference>
<keyword evidence="2" id="KW-1185">Reference proteome</keyword>